<dbReference type="Pfam" id="PF12855">
    <property type="entry name" value="Ecl1"/>
    <property type="match status" value="1"/>
</dbReference>
<evidence type="ECO:0000256" key="1">
    <source>
        <dbReference type="SAM" id="MobiDB-lite"/>
    </source>
</evidence>
<evidence type="ECO:0000313" key="2">
    <source>
        <dbReference type="EMBL" id="KAK4516732.1"/>
    </source>
</evidence>
<protein>
    <submittedName>
        <fullName evidence="2">Uncharacterized protein</fullName>
    </submittedName>
</protein>
<comment type="caution">
    <text evidence="2">The sequence shown here is derived from an EMBL/GenBank/DDBJ whole genome shotgun (WGS) entry which is preliminary data.</text>
</comment>
<feature type="compositionally biased region" description="Low complexity" evidence="1">
    <location>
        <begin position="53"/>
        <end position="78"/>
    </location>
</feature>
<name>A0AAN7DGT1_9FUNG</name>
<dbReference type="AlphaFoldDB" id="A0AAN7DGT1"/>
<dbReference type="Proteomes" id="UP001304243">
    <property type="component" value="Unassembled WGS sequence"/>
</dbReference>
<proteinExistence type="predicted"/>
<evidence type="ECO:0000313" key="3">
    <source>
        <dbReference type="Proteomes" id="UP001304243"/>
    </source>
</evidence>
<reference evidence="2 3" key="1">
    <citation type="submission" date="2022-11" db="EMBL/GenBank/DDBJ databases">
        <title>Mucor velutinosus strain NIH1002 WGS.</title>
        <authorList>
            <person name="Subramanian P."/>
            <person name="Mullikin J.C."/>
            <person name="Segre J.A."/>
            <person name="Zelazny A.M."/>
        </authorList>
    </citation>
    <scope>NUCLEOTIDE SEQUENCE [LARGE SCALE GENOMIC DNA]</scope>
    <source>
        <strain evidence="2 3">NIH1002</strain>
    </source>
</reference>
<dbReference type="EMBL" id="JASEJX010000014">
    <property type="protein sequence ID" value="KAK4516732.1"/>
    <property type="molecule type" value="Genomic_DNA"/>
</dbReference>
<dbReference type="InterPro" id="IPR024368">
    <property type="entry name" value="Ecl1/2/3"/>
</dbReference>
<feature type="region of interest" description="Disordered" evidence="1">
    <location>
        <begin position="53"/>
        <end position="90"/>
    </location>
</feature>
<accession>A0AAN7DGT1</accession>
<organism evidence="2 3">
    <name type="scientific">Mucor velutinosus</name>
    <dbReference type="NCBI Taxonomy" id="708070"/>
    <lineage>
        <taxon>Eukaryota</taxon>
        <taxon>Fungi</taxon>
        <taxon>Fungi incertae sedis</taxon>
        <taxon>Mucoromycota</taxon>
        <taxon>Mucoromycotina</taxon>
        <taxon>Mucoromycetes</taxon>
        <taxon>Mucorales</taxon>
        <taxon>Mucorineae</taxon>
        <taxon>Mucoraceae</taxon>
        <taxon>Mucor</taxon>
    </lineage>
</organism>
<gene>
    <name evidence="2" type="ORF">ATC70_011710</name>
</gene>
<sequence>MSDLNWCTYCDNAINSYSNSLYCSEDCLRSDALNHHPLLGYDYAELKDFPRSSASPTLTASSSSTASLSPLLSPTPSLKEPPTFNLNTSGDSLYQHIYQQREQQQLQQDKKKSPIYLQSSYHFHKQEIF</sequence>
<dbReference type="GeneID" id="89955396"/>
<keyword evidence="3" id="KW-1185">Reference proteome</keyword>
<dbReference type="RefSeq" id="XP_064683398.1">
    <property type="nucleotide sequence ID" value="XM_064830896.1"/>
</dbReference>